<comment type="caution">
    <text evidence="2">The sequence shown here is derived from an EMBL/GenBank/DDBJ whole genome shotgun (WGS) entry which is preliminary data.</text>
</comment>
<proteinExistence type="predicted"/>
<evidence type="ECO:0000313" key="3">
    <source>
        <dbReference type="Proteomes" id="UP000316649"/>
    </source>
</evidence>
<dbReference type="AlphaFoldDB" id="A0A557S857"/>
<accession>A0A557S857</accession>
<dbReference type="EMBL" id="VMNH01000013">
    <property type="protein sequence ID" value="TVO73585.1"/>
    <property type="molecule type" value="Genomic_DNA"/>
</dbReference>
<dbReference type="Pfam" id="PF13480">
    <property type="entry name" value="Acetyltransf_6"/>
    <property type="match status" value="1"/>
</dbReference>
<feature type="domain" description="BioF2-like acetyltransferase" evidence="1">
    <location>
        <begin position="158"/>
        <end position="304"/>
    </location>
</feature>
<keyword evidence="2" id="KW-0808">Transferase</keyword>
<dbReference type="SUPFAM" id="SSF55729">
    <property type="entry name" value="Acyl-CoA N-acyltransferases (Nat)"/>
    <property type="match status" value="1"/>
</dbReference>
<dbReference type="InterPro" id="IPR038740">
    <property type="entry name" value="BioF2-like_GNAT_dom"/>
</dbReference>
<sequence>MGWRVLPASAFCDYQEEWDRINQEGTNSPVLNSSFISCALDAFGADNRKLALFEAEGQIATMAVLEKRKFGVWDTYQPSQSPLGFWINQSSIPLNELLGALCKALPGIALKIGITQQDPDIYPRPDTLDKISTLDYIDTAKIELTGTFEEYWAARGKNLRHNLKRQRNRLDKEQVTLSLNTITNHEFIPDAIRVYGAIESAGWKSETGTAIHTDNAQGKFYINLLQAFSKNGKSRIYQYAYNDEIVATDLCIEQGGTFVILKTTYDENIKTSSPAFLMRQDIFCQLFDDKQVKSIEFYGKVMDWHTKWSDQARTIYHINYMNFGINMNRNWSTQ</sequence>
<name>A0A557S857_9GAMM</name>
<reference evidence="2 3" key="1">
    <citation type="submission" date="2019-07" db="EMBL/GenBank/DDBJ databases">
        <title>The pathways for chlorine oxyanion respiration interact through the shared metabolite chlorate.</title>
        <authorList>
            <person name="Barnum T.P."/>
            <person name="Cheng Y."/>
            <person name="Hill K.A."/>
            <person name="Lucas L.N."/>
            <person name="Carlson H.K."/>
            <person name="Coates J.D."/>
        </authorList>
    </citation>
    <scope>NUCLEOTIDE SEQUENCE [LARGE SCALE GENOMIC DNA]</scope>
    <source>
        <strain evidence="2 3">BK-1</strain>
    </source>
</reference>
<dbReference type="RefSeq" id="WP_144359306.1">
    <property type="nucleotide sequence ID" value="NZ_VMNH01000013.1"/>
</dbReference>
<dbReference type="Proteomes" id="UP000316649">
    <property type="component" value="Unassembled WGS sequence"/>
</dbReference>
<evidence type="ECO:0000259" key="1">
    <source>
        <dbReference type="Pfam" id="PF13480"/>
    </source>
</evidence>
<protein>
    <submittedName>
        <fullName evidence="2">GNAT family N-acetyltransferase</fullName>
    </submittedName>
</protein>
<organism evidence="2 3">
    <name type="scientific">Sedimenticola selenatireducens</name>
    <dbReference type="NCBI Taxonomy" id="191960"/>
    <lineage>
        <taxon>Bacteria</taxon>
        <taxon>Pseudomonadati</taxon>
        <taxon>Pseudomonadota</taxon>
        <taxon>Gammaproteobacteria</taxon>
        <taxon>Chromatiales</taxon>
        <taxon>Sedimenticolaceae</taxon>
        <taxon>Sedimenticola</taxon>
    </lineage>
</organism>
<dbReference type="GO" id="GO:0016740">
    <property type="term" value="F:transferase activity"/>
    <property type="evidence" value="ECO:0007669"/>
    <property type="project" value="UniProtKB-KW"/>
</dbReference>
<dbReference type="OrthoDB" id="4349922at2"/>
<evidence type="ECO:0000313" key="2">
    <source>
        <dbReference type="EMBL" id="TVO73585.1"/>
    </source>
</evidence>
<keyword evidence="3" id="KW-1185">Reference proteome</keyword>
<dbReference type="Gene3D" id="3.40.630.30">
    <property type="match status" value="1"/>
</dbReference>
<dbReference type="InterPro" id="IPR016181">
    <property type="entry name" value="Acyl_CoA_acyltransferase"/>
</dbReference>
<gene>
    <name evidence="2" type="ORF">FHP88_12000</name>
</gene>